<dbReference type="Pfam" id="PF04098">
    <property type="entry name" value="Rad52_Rad22"/>
    <property type="match status" value="1"/>
</dbReference>
<dbReference type="GO" id="GO:0003697">
    <property type="term" value="F:single-stranded DNA binding"/>
    <property type="evidence" value="ECO:0007669"/>
    <property type="project" value="UniProtKB-ARBA"/>
</dbReference>
<dbReference type="GO" id="GO:0006312">
    <property type="term" value="P:mitotic recombination"/>
    <property type="evidence" value="ECO:0007669"/>
    <property type="project" value="TreeGrafter"/>
</dbReference>
<dbReference type="InterPro" id="IPR007232">
    <property type="entry name" value="Rad52_Rad59_Rad22"/>
</dbReference>
<dbReference type="GO" id="GO:0005634">
    <property type="term" value="C:nucleus"/>
    <property type="evidence" value="ECO:0007669"/>
    <property type="project" value="TreeGrafter"/>
</dbReference>
<dbReference type="InterPro" id="IPR041247">
    <property type="entry name" value="Rad52_fam"/>
</dbReference>
<dbReference type="SUPFAM" id="SSF54768">
    <property type="entry name" value="dsRNA-binding domain-like"/>
    <property type="match status" value="1"/>
</dbReference>
<evidence type="ECO:0000313" key="8">
    <source>
        <dbReference type="EMBL" id="OBA26474.1"/>
    </source>
</evidence>
<evidence type="ECO:0000256" key="3">
    <source>
        <dbReference type="ARBA" id="ARBA00023172"/>
    </source>
</evidence>
<comment type="caution">
    <text evidence="8">The sequence shown here is derived from an EMBL/GenBank/DDBJ whole genome shotgun (WGS) entry which is preliminary data.</text>
</comment>
<feature type="non-terminal residue" evidence="8">
    <location>
        <position position="196"/>
    </location>
</feature>
<name>A0A1B7TCL3_9ASCO</name>
<accession>A0A1B7TCL3</accession>
<dbReference type="Proteomes" id="UP000092321">
    <property type="component" value="Unassembled WGS sequence"/>
</dbReference>
<protein>
    <recommendedName>
        <fullName evidence="6">DNA repair and recombination protein RAD52</fullName>
    </recommendedName>
</protein>
<evidence type="ECO:0000256" key="7">
    <source>
        <dbReference type="SAM" id="MobiDB-lite"/>
    </source>
</evidence>
<dbReference type="PANTHER" id="PTHR12132">
    <property type="entry name" value="DNA REPAIR AND RECOMBINATION PROTEIN RAD52, RAD59"/>
    <property type="match status" value="1"/>
</dbReference>
<dbReference type="FunFam" id="3.30.390.80:FF:000001">
    <property type="entry name" value="DNA repair protein RAD52 homolog"/>
    <property type="match status" value="1"/>
</dbReference>
<feature type="region of interest" description="Disordered" evidence="7">
    <location>
        <begin position="1"/>
        <end position="43"/>
    </location>
</feature>
<keyword evidence="9" id="KW-1185">Reference proteome</keyword>
<evidence type="ECO:0000256" key="6">
    <source>
        <dbReference type="ARBA" id="ARBA00041062"/>
    </source>
</evidence>
<proteinExistence type="inferred from homology"/>
<dbReference type="EMBL" id="LXPE01000017">
    <property type="protein sequence ID" value="OBA26474.1"/>
    <property type="molecule type" value="Genomic_DNA"/>
</dbReference>
<evidence type="ECO:0000256" key="4">
    <source>
        <dbReference type="ARBA" id="ARBA00023204"/>
    </source>
</evidence>
<keyword evidence="2" id="KW-0227">DNA damage</keyword>
<dbReference type="GO" id="GO:0045002">
    <property type="term" value="P:double-strand break repair via single-strand annealing"/>
    <property type="evidence" value="ECO:0007669"/>
    <property type="project" value="TreeGrafter"/>
</dbReference>
<comment type="function">
    <text evidence="5">Involved in DNA double-strand break (DSB) repair and recombination. Promotes the annealing of complementary single-stranded DNA and by stimulation of the RAD51 recombinase.</text>
</comment>
<evidence type="ECO:0000256" key="1">
    <source>
        <dbReference type="ARBA" id="ARBA00006638"/>
    </source>
</evidence>
<comment type="similarity">
    <text evidence="1">Belongs to the RAD52 family.</text>
</comment>
<dbReference type="GO" id="GO:0000724">
    <property type="term" value="P:double-strand break repair via homologous recombination"/>
    <property type="evidence" value="ECO:0007669"/>
    <property type="project" value="TreeGrafter"/>
</dbReference>
<evidence type="ECO:0000313" key="9">
    <source>
        <dbReference type="Proteomes" id="UP000092321"/>
    </source>
</evidence>
<dbReference type="OrthoDB" id="3971881at2759"/>
<dbReference type="AlphaFoldDB" id="A0A1B7TCL3"/>
<dbReference type="InterPro" id="IPR042525">
    <property type="entry name" value="Rad52_Rad59_Rad22_sf"/>
</dbReference>
<sequence length="196" mass="21838">MSTEHNSKNNLDKSNNSNSTPKVDTLYKKKDAPVQSSAIPSWSSEPQIHIREFSLEEQSKIEPLLQKKLHHSLISHRPGPGGSKAAYLEGNVVINLANSILGFNGWSFQIKELKIEHKERTNTGDFYVVSSCLVRIILKDGTFREDIGFGDIKNKLVGPAIENSKKGAITDGLKRALRLFGNSLGNCLYDKEFINK</sequence>
<dbReference type="PANTHER" id="PTHR12132:SF1">
    <property type="entry name" value="DNA REPAIR PROTEIN RAD52 HOMOLOG"/>
    <property type="match status" value="1"/>
</dbReference>
<gene>
    <name evidence="8" type="ORF">HANVADRAFT_25104</name>
</gene>
<feature type="compositionally biased region" description="Polar residues" evidence="7">
    <location>
        <begin position="34"/>
        <end position="43"/>
    </location>
</feature>
<reference evidence="9" key="1">
    <citation type="journal article" date="2016" name="Proc. Natl. Acad. Sci. U.S.A.">
        <title>Comparative genomics of biotechnologically important yeasts.</title>
        <authorList>
            <person name="Riley R."/>
            <person name="Haridas S."/>
            <person name="Wolfe K.H."/>
            <person name="Lopes M.R."/>
            <person name="Hittinger C.T."/>
            <person name="Goeker M."/>
            <person name="Salamov A.A."/>
            <person name="Wisecaver J.H."/>
            <person name="Long T.M."/>
            <person name="Calvey C.H."/>
            <person name="Aerts A.L."/>
            <person name="Barry K.W."/>
            <person name="Choi C."/>
            <person name="Clum A."/>
            <person name="Coughlan A.Y."/>
            <person name="Deshpande S."/>
            <person name="Douglass A.P."/>
            <person name="Hanson S.J."/>
            <person name="Klenk H.-P."/>
            <person name="LaButti K.M."/>
            <person name="Lapidus A."/>
            <person name="Lindquist E.A."/>
            <person name="Lipzen A.M."/>
            <person name="Meier-Kolthoff J.P."/>
            <person name="Ohm R.A."/>
            <person name="Otillar R.P."/>
            <person name="Pangilinan J.L."/>
            <person name="Peng Y."/>
            <person name="Rokas A."/>
            <person name="Rosa C.A."/>
            <person name="Scheuner C."/>
            <person name="Sibirny A.A."/>
            <person name="Slot J.C."/>
            <person name="Stielow J.B."/>
            <person name="Sun H."/>
            <person name="Kurtzman C.P."/>
            <person name="Blackwell M."/>
            <person name="Grigoriev I.V."/>
            <person name="Jeffries T.W."/>
        </authorList>
    </citation>
    <scope>NUCLEOTIDE SEQUENCE [LARGE SCALE GENOMIC DNA]</scope>
    <source>
        <strain evidence="9">NRRL Y-1626</strain>
    </source>
</reference>
<evidence type="ECO:0000256" key="5">
    <source>
        <dbReference type="ARBA" id="ARBA00037138"/>
    </source>
</evidence>
<feature type="compositionally biased region" description="Basic and acidic residues" evidence="7">
    <location>
        <begin position="1"/>
        <end position="11"/>
    </location>
</feature>
<keyword evidence="3" id="KW-0233">DNA recombination</keyword>
<keyword evidence="4" id="KW-0234">DNA repair</keyword>
<evidence type="ECO:0000256" key="2">
    <source>
        <dbReference type="ARBA" id="ARBA00022763"/>
    </source>
</evidence>
<organism evidence="8 9">
    <name type="scientific">Hanseniaspora valbyensis NRRL Y-1626</name>
    <dbReference type="NCBI Taxonomy" id="766949"/>
    <lineage>
        <taxon>Eukaryota</taxon>
        <taxon>Fungi</taxon>
        <taxon>Dikarya</taxon>
        <taxon>Ascomycota</taxon>
        <taxon>Saccharomycotina</taxon>
        <taxon>Saccharomycetes</taxon>
        <taxon>Saccharomycodales</taxon>
        <taxon>Saccharomycodaceae</taxon>
        <taxon>Hanseniaspora</taxon>
    </lineage>
</organism>
<dbReference type="Gene3D" id="3.30.390.80">
    <property type="entry name" value="DNA repair protein Rad52/59/22"/>
    <property type="match status" value="1"/>
</dbReference>